<feature type="domain" description="Cytochrome c-type biogenesis protein CcmF C-terminal" evidence="12">
    <location>
        <begin position="313"/>
        <end position="641"/>
    </location>
</feature>
<evidence type="ECO:0000256" key="7">
    <source>
        <dbReference type="ARBA" id="ARBA00022989"/>
    </source>
</evidence>
<keyword evidence="6" id="KW-0201">Cytochrome c-type biogenesis</keyword>
<name>A0ABT9XPI5_9BACI</name>
<proteinExistence type="inferred from homology"/>
<sequence length="661" mass="73936">MYLFANATIYIGLAVAIYSLLVMTFGISTKKQMYVNSGKGGMIALFVCAALAMLSLFYLLATSQFQYQYVTDYTSSELPIIYKFTALWAGNAGSLLLWTFFLTLYAIMVAFSRKMKGNPMVPYISAILLANAVFFFFILGFVAKPFAVLSSVPAEGRGLNPMLQNPGMIIHPVTLYLGYVGLSVPFAFAMAALILKNVDDFWIKMTRRWTIVAWLFLSLGNIFGAQWAYVELGWGGYWAWDPVENASFMPWLTATAFLHSVMIQERKNMLKIWNISLIIVSYALTLFGTFLVRSGVLTSVHAFANSNLGLYFLIFMGVAVIGSLYVLMSRYNLLKRSAGEFQSFVSKESSFLINNLLLVGAAFAVFWGTIFPLVSEAVRGTKVTVGIPFFNTVEAPILLSMMFVMAVCPMLAWQRSTLKNLKKNFLIPAILAVIGMMLMVVLGIQKAWAVIGYGVIILLFITHFLEFYRGVKARRKMTGESPFIALYRLMVKNRRRYGGYLVHLGIAFITMGIIGSQNYDLQTMKTVSLGQSIDIGAYRINYERLDQKKEGTNDIVYAGVTVFKDGKRLGSYEPKKIFYGNADSEPSSEVAIISSLKEDLYIVLSAWENDGKATFVVKVNPMMDWLWIGSFMIVIGALFAAWKGKYQNITPRYTGVLSEVS</sequence>
<protein>
    <submittedName>
        <fullName evidence="13">Cytochrome c-type biogenesis protein CcmF</fullName>
    </submittedName>
</protein>
<evidence type="ECO:0000256" key="9">
    <source>
        <dbReference type="ARBA" id="ARBA00037230"/>
    </source>
</evidence>
<feature type="transmembrane region" description="Helical" evidence="10">
    <location>
        <begin position="308"/>
        <end position="327"/>
    </location>
</feature>
<feature type="transmembrane region" description="Helical" evidence="10">
    <location>
        <begin position="169"/>
        <end position="195"/>
    </location>
</feature>
<evidence type="ECO:0000256" key="8">
    <source>
        <dbReference type="ARBA" id="ARBA00023136"/>
    </source>
</evidence>
<evidence type="ECO:0000256" key="10">
    <source>
        <dbReference type="SAM" id="Phobius"/>
    </source>
</evidence>
<dbReference type="PANTHER" id="PTHR43653">
    <property type="entry name" value="CYTOCHROME C ASSEMBLY PROTEIN-RELATED"/>
    <property type="match status" value="1"/>
</dbReference>
<gene>
    <name evidence="13" type="ORF">J2S10_000443</name>
</gene>
<keyword evidence="3" id="KW-1003">Cell membrane</keyword>
<feature type="domain" description="Cytochrome c assembly protein" evidence="11">
    <location>
        <begin position="89"/>
        <end position="294"/>
    </location>
</feature>
<feature type="transmembrane region" description="Helical" evidence="10">
    <location>
        <begin position="6"/>
        <end position="28"/>
    </location>
</feature>
<keyword evidence="14" id="KW-1185">Reference proteome</keyword>
<dbReference type="InterPro" id="IPR002541">
    <property type="entry name" value="Cyt_c_assembly"/>
</dbReference>
<feature type="transmembrane region" description="Helical" evidence="10">
    <location>
        <begin position="356"/>
        <end position="375"/>
    </location>
</feature>
<dbReference type="Proteomes" id="UP001224122">
    <property type="component" value="Unassembled WGS sequence"/>
</dbReference>
<keyword evidence="7 10" id="KW-1133">Transmembrane helix</keyword>
<dbReference type="PANTHER" id="PTHR43653:SF1">
    <property type="entry name" value="CYTOCHROME C-TYPE BIOGENESIS PROTEIN CCMF"/>
    <property type="match status" value="1"/>
</dbReference>
<dbReference type="RefSeq" id="WP_307404106.1">
    <property type="nucleotide sequence ID" value="NZ_JAUSTW010000001.1"/>
</dbReference>
<dbReference type="PRINTS" id="PR01411">
    <property type="entry name" value="CCMFBIOGNSIS"/>
</dbReference>
<feature type="transmembrane region" description="Helical" evidence="10">
    <location>
        <begin position="80"/>
        <end position="111"/>
    </location>
</feature>
<feature type="transmembrane region" description="Helical" evidence="10">
    <location>
        <begin position="395"/>
        <end position="413"/>
    </location>
</feature>
<accession>A0ABT9XPI5</accession>
<feature type="transmembrane region" description="Helical" evidence="10">
    <location>
        <begin position="207"/>
        <end position="228"/>
    </location>
</feature>
<keyword evidence="5 10" id="KW-0812">Transmembrane</keyword>
<dbReference type="InterPro" id="IPR003567">
    <property type="entry name" value="Cyt_c_biogenesis"/>
</dbReference>
<comment type="caution">
    <text evidence="13">The sequence shown here is derived from an EMBL/GenBank/DDBJ whole genome shotgun (WGS) entry which is preliminary data.</text>
</comment>
<evidence type="ECO:0000313" key="13">
    <source>
        <dbReference type="EMBL" id="MDQ0197338.1"/>
    </source>
</evidence>
<evidence type="ECO:0000256" key="2">
    <source>
        <dbReference type="ARBA" id="ARBA00009186"/>
    </source>
</evidence>
<feature type="transmembrane region" description="Helical" evidence="10">
    <location>
        <begin position="275"/>
        <end position="296"/>
    </location>
</feature>
<comment type="function">
    <text evidence="9">Required for the biogenesis of c-type cytochromes. Possible subunit of a heme lyase.</text>
</comment>
<comment type="similarity">
    <text evidence="2">Belongs to the CcmF/CycK/Ccl1/NrfE/CcsA family.</text>
</comment>
<evidence type="ECO:0000256" key="1">
    <source>
        <dbReference type="ARBA" id="ARBA00004429"/>
    </source>
</evidence>
<evidence type="ECO:0000313" key="14">
    <source>
        <dbReference type="Proteomes" id="UP001224122"/>
    </source>
</evidence>
<keyword evidence="4" id="KW-0997">Cell inner membrane</keyword>
<evidence type="ECO:0000256" key="5">
    <source>
        <dbReference type="ARBA" id="ARBA00022692"/>
    </source>
</evidence>
<dbReference type="InterPro" id="IPR003568">
    <property type="entry name" value="Cyt_c_biogenesis_CcmF"/>
</dbReference>
<feature type="transmembrane region" description="Helical" evidence="10">
    <location>
        <begin position="425"/>
        <end position="444"/>
    </location>
</feature>
<feature type="transmembrane region" description="Helical" evidence="10">
    <location>
        <begin position="450"/>
        <end position="468"/>
    </location>
</feature>
<feature type="transmembrane region" description="Helical" evidence="10">
    <location>
        <begin position="248"/>
        <end position="263"/>
    </location>
</feature>
<evidence type="ECO:0000256" key="6">
    <source>
        <dbReference type="ARBA" id="ARBA00022748"/>
    </source>
</evidence>
<feature type="transmembrane region" description="Helical" evidence="10">
    <location>
        <begin position="40"/>
        <end position="60"/>
    </location>
</feature>
<dbReference type="Pfam" id="PF01578">
    <property type="entry name" value="Cytochrom_C_asm"/>
    <property type="match status" value="1"/>
</dbReference>
<evidence type="ECO:0000256" key="4">
    <source>
        <dbReference type="ARBA" id="ARBA00022519"/>
    </source>
</evidence>
<evidence type="ECO:0000256" key="3">
    <source>
        <dbReference type="ARBA" id="ARBA00022475"/>
    </source>
</evidence>
<feature type="transmembrane region" description="Helical" evidence="10">
    <location>
        <begin position="497"/>
        <end position="515"/>
    </location>
</feature>
<dbReference type="InterPro" id="IPR032523">
    <property type="entry name" value="CcmF_C"/>
</dbReference>
<dbReference type="EMBL" id="JAUSTW010000001">
    <property type="protein sequence ID" value="MDQ0197338.1"/>
    <property type="molecule type" value="Genomic_DNA"/>
</dbReference>
<keyword evidence="8 10" id="KW-0472">Membrane</keyword>
<evidence type="ECO:0000259" key="12">
    <source>
        <dbReference type="Pfam" id="PF16327"/>
    </source>
</evidence>
<feature type="transmembrane region" description="Helical" evidence="10">
    <location>
        <begin position="625"/>
        <end position="642"/>
    </location>
</feature>
<comment type="subcellular location">
    <subcellularLocation>
        <location evidence="1">Cell inner membrane</location>
        <topology evidence="1">Multi-pass membrane protein</topology>
    </subcellularLocation>
</comment>
<feature type="transmembrane region" description="Helical" evidence="10">
    <location>
        <begin position="123"/>
        <end position="143"/>
    </location>
</feature>
<organism evidence="13 14">
    <name type="scientific">Neobacillus ginsengisoli</name>
    <dbReference type="NCBI Taxonomy" id="904295"/>
    <lineage>
        <taxon>Bacteria</taxon>
        <taxon>Bacillati</taxon>
        <taxon>Bacillota</taxon>
        <taxon>Bacilli</taxon>
        <taxon>Bacillales</taxon>
        <taxon>Bacillaceae</taxon>
        <taxon>Neobacillus</taxon>
    </lineage>
</organism>
<dbReference type="PRINTS" id="PR01410">
    <property type="entry name" value="CCBIOGENESIS"/>
</dbReference>
<reference evidence="13 14" key="1">
    <citation type="submission" date="2023-07" db="EMBL/GenBank/DDBJ databases">
        <title>Genomic Encyclopedia of Type Strains, Phase IV (KMG-IV): sequencing the most valuable type-strain genomes for metagenomic binning, comparative biology and taxonomic classification.</title>
        <authorList>
            <person name="Goeker M."/>
        </authorList>
    </citation>
    <scope>NUCLEOTIDE SEQUENCE [LARGE SCALE GENOMIC DNA]</scope>
    <source>
        <strain evidence="13 14">DSM 27594</strain>
    </source>
</reference>
<evidence type="ECO:0000259" key="11">
    <source>
        <dbReference type="Pfam" id="PF01578"/>
    </source>
</evidence>
<dbReference type="Pfam" id="PF16327">
    <property type="entry name" value="CcmF_C"/>
    <property type="match status" value="1"/>
</dbReference>